<evidence type="ECO:0000256" key="9">
    <source>
        <dbReference type="ARBA" id="ARBA00022842"/>
    </source>
</evidence>
<evidence type="ECO:0000259" key="16">
    <source>
        <dbReference type="PROSITE" id="PS50112"/>
    </source>
</evidence>
<name>A0AAU8K9X1_9ACTN</name>
<keyword evidence="11" id="KW-0464">Manganese</keyword>
<gene>
    <name evidence="17" type="ORF">ABWK59_32595</name>
</gene>
<accession>A0AAU8K9X1</accession>
<dbReference type="GO" id="GO:0046872">
    <property type="term" value="F:metal ion binding"/>
    <property type="evidence" value="ECO:0007669"/>
    <property type="project" value="UniProtKB-KW"/>
</dbReference>
<dbReference type="FunFam" id="3.60.40.10:FF:000005">
    <property type="entry name" value="Serine/threonine protein phosphatase"/>
    <property type="match status" value="1"/>
</dbReference>
<dbReference type="GO" id="GO:0016301">
    <property type="term" value="F:kinase activity"/>
    <property type="evidence" value="ECO:0007669"/>
    <property type="project" value="UniProtKB-KW"/>
</dbReference>
<protein>
    <recommendedName>
        <fullName evidence="1">protein-serine/threonine phosphatase</fullName>
        <ecNumber evidence="1">3.1.3.16</ecNumber>
    </recommendedName>
    <alternativeName>
        <fullName evidence="15">Protein-serine/threonine phosphatase</fullName>
    </alternativeName>
    <alternativeName>
        <fullName evidence="14">Serine/threonine-protein kinase</fullName>
    </alternativeName>
</protein>
<keyword evidence="10" id="KW-0904">Protein phosphatase</keyword>
<keyword evidence="8" id="KW-0067">ATP-binding</keyword>
<dbReference type="PANTHER" id="PTHR43156:SF2">
    <property type="entry name" value="STAGE II SPORULATION PROTEIN E"/>
    <property type="match status" value="1"/>
</dbReference>
<evidence type="ECO:0000256" key="15">
    <source>
        <dbReference type="ARBA" id="ARBA00081350"/>
    </source>
</evidence>
<dbReference type="NCBIfam" id="TIGR00229">
    <property type="entry name" value="sensory_box"/>
    <property type="match status" value="2"/>
</dbReference>
<dbReference type="InterPro" id="IPR001932">
    <property type="entry name" value="PPM-type_phosphatase-like_dom"/>
</dbReference>
<evidence type="ECO:0000256" key="8">
    <source>
        <dbReference type="ARBA" id="ARBA00022840"/>
    </source>
</evidence>
<keyword evidence="3" id="KW-0808">Transferase</keyword>
<dbReference type="SMART" id="SM00331">
    <property type="entry name" value="PP2C_SIG"/>
    <property type="match status" value="1"/>
</dbReference>
<dbReference type="Gene3D" id="3.60.40.10">
    <property type="entry name" value="PPM-type phosphatase domain"/>
    <property type="match status" value="1"/>
</dbReference>
<comment type="function">
    <text evidence="13">Primarily acts as an independent SigF regulator that is sensitive to the osmosensory signal, mediating the cross talk of PknD with the SigF regulon. Possesses both phosphatase and kinase activities. The kinase domain functions as a classic anti-sigma factor-like kinase to phosphorylate the anti-anti-sigma factor domain at the canonical regulatory site, and the phosphatase domain antagonizes this activity.</text>
</comment>
<keyword evidence="4" id="KW-0479">Metal-binding</keyword>
<dbReference type="GO" id="GO:0004722">
    <property type="term" value="F:protein serine/threonine phosphatase activity"/>
    <property type="evidence" value="ECO:0007669"/>
    <property type="project" value="UniProtKB-EC"/>
</dbReference>
<sequence length="674" mass="72869">MDLLGVAAVLLEADGRVDMWSPQAEELFGYAADEAVGRYAAPLLLHPRDRDQALGLFAEMLRTGRGWAGAFPVVRKDGTTRLVEFRNMRLTDSLGDFYALGLATDRQTLQRVERDVALSARLVTQSPIGLAVLDGDLRYAAVNPALARIHGVPEEEHLGRRLRDVMPPEQFGTAEATMRQVLESGTPVVDRYTLGRTRADPDHDHAWSVSFFRLEDSHGHVLGIANSVVDVTDRYRATTEAEHARQRLALIADGSARIGTTLEVEQTARELADVVVPDLADMVAVDLLEAMLPDGAPESGEGPELFRALAVKTAYPTEAARAIVPPGRVTTYPADHPAAHCIRTRRPLLISHLNDPGRVATGPDAARRLASAGVHTVLAVPLIARGRLLGVVGLARARDPRPFDRDDLTLAAELASRAAVCIDNARLHQQLRSTAETLQRSLLPRLTHDHPHLELAARYRPAQAFSEVGGDWYDVIGLEDDRTALVVGDVMGSGIPAATTMGRLRTATSTLAGLGLDPDQILGHLDRITEGLAPSIATCVCAVHDARAGHCRISLAGHLPPVLARAGGPPELLDLPTGTPLGVGDGVFRTTDVPLGPGDRLVLYTDGLVETRHQPIDVRLDRLRRLLDHEDPTVEATCNRLLRELRQPGDHDDVALLIARVRPAATALPDRVTP</sequence>
<dbReference type="GO" id="GO:0005524">
    <property type="term" value="F:ATP binding"/>
    <property type="evidence" value="ECO:0007669"/>
    <property type="project" value="UniProtKB-KW"/>
</dbReference>
<dbReference type="SMART" id="SM00065">
    <property type="entry name" value="GAF"/>
    <property type="match status" value="1"/>
</dbReference>
<dbReference type="InterPro" id="IPR029016">
    <property type="entry name" value="GAF-like_dom_sf"/>
</dbReference>
<dbReference type="Pfam" id="PF01590">
    <property type="entry name" value="GAF"/>
    <property type="match status" value="1"/>
</dbReference>
<dbReference type="InterPro" id="IPR000014">
    <property type="entry name" value="PAS"/>
</dbReference>
<dbReference type="InterPro" id="IPR003018">
    <property type="entry name" value="GAF"/>
</dbReference>
<dbReference type="SUPFAM" id="SSF55785">
    <property type="entry name" value="PYP-like sensor domain (PAS domain)"/>
    <property type="match status" value="2"/>
</dbReference>
<evidence type="ECO:0000256" key="5">
    <source>
        <dbReference type="ARBA" id="ARBA00022741"/>
    </source>
</evidence>
<evidence type="ECO:0000256" key="2">
    <source>
        <dbReference type="ARBA" id="ARBA00022553"/>
    </source>
</evidence>
<keyword evidence="6" id="KW-0418">Kinase</keyword>
<evidence type="ECO:0000313" key="17">
    <source>
        <dbReference type="EMBL" id="XCM84238.1"/>
    </source>
</evidence>
<dbReference type="CDD" id="cd00130">
    <property type="entry name" value="PAS"/>
    <property type="match status" value="2"/>
</dbReference>
<dbReference type="EC" id="3.1.3.16" evidence="1"/>
<evidence type="ECO:0000256" key="6">
    <source>
        <dbReference type="ARBA" id="ARBA00022777"/>
    </source>
</evidence>
<dbReference type="PROSITE" id="PS50112">
    <property type="entry name" value="PAS"/>
    <property type="match status" value="2"/>
</dbReference>
<evidence type="ECO:0000256" key="14">
    <source>
        <dbReference type="ARBA" id="ARBA00075117"/>
    </source>
</evidence>
<evidence type="ECO:0000256" key="1">
    <source>
        <dbReference type="ARBA" id="ARBA00013081"/>
    </source>
</evidence>
<keyword evidence="9" id="KW-0460">Magnesium</keyword>
<dbReference type="Pfam" id="PF08448">
    <property type="entry name" value="PAS_4"/>
    <property type="match status" value="2"/>
</dbReference>
<dbReference type="Gene3D" id="3.30.450.40">
    <property type="match status" value="1"/>
</dbReference>
<keyword evidence="2" id="KW-0597">Phosphoprotein</keyword>
<dbReference type="Pfam" id="PF07228">
    <property type="entry name" value="SpoIIE"/>
    <property type="match status" value="1"/>
</dbReference>
<dbReference type="FunFam" id="3.30.450.20:FF:000120">
    <property type="entry name" value="PAS domain S-box protein"/>
    <property type="match status" value="1"/>
</dbReference>
<dbReference type="InterPro" id="IPR036457">
    <property type="entry name" value="PPM-type-like_dom_sf"/>
</dbReference>
<evidence type="ECO:0000256" key="13">
    <source>
        <dbReference type="ARBA" id="ARBA00056274"/>
    </source>
</evidence>
<dbReference type="SMART" id="SM00091">
    <property type="entry name" value="PAS"/>
    <property type="match status" value="2"/>
</dbReference>
<evidence type="ECO:0000256" key="7">
    <source>
        <dbReference type="ARBA" id="ARBA00022801"/>
    </source>
</evidence>
<dbReference type="EMBL" id="CP159872">
    <property type="protein sequence ID" value="XCM84238.1"/>
    <property type="molecule type" value="Genomic_DNA"/>
</dbReference>
<dbReference type="InterPro" id="IPR052016">
    <property type="entry name" value="Bact_Sigma-Reg"/>
</dbReference>
<dbReference type="AlphaFoldDB" id="A0AAU8K9X1"/>
<comment type="catalytic activity">
    <reaction evidence="12">
        <text>O-phospho-L-seryl-[protein] + H2O = L-seryl-[protein] + phosphate</text>
        <dbReference type="Rhea" id="RHEA:20629"/>
        <dbReference type="Rhea" id="RHEA-COMP:9863"/>
        <dbReference type="Rhea" id="RHEA-COMP:11604"/>
        <dbReference type="ChEBI" id="CHEBI:15377"/>
        <dbReference type="ChEBI" id="CHEBI:29999"/>
        <dbReference type="ChEBI" id="CHEBI:43474"/>
        <dbReference type="ChEBI" id="CHEBI:83421"/>
        <dbReference type="EC" id="3.1.3.16"/>
    </reaction>
</comment>
<dbReference type="SUPFAM" id="SSF55781">
    <property type="entry name" value="GAF domain-like"/>
    <property type="match status" value="1"/>
</dbReference>
<organism evidence="17">
    <name type="scientific">Kitasatospora camelliae</name>
    <dbReference type="NCBI Taxonomy" id="3156397"/>
    <lineage>
        <taxon>Bacteria</taxon>
        <taxon>Bacillati</taxon>
        <taxon>Actinomycetota</taxon>
        <taxon>Actinomycetes</taxon>
        <taxon>Kitasatosporales</taxon>
        <taxon>Streptomycetaceae</taxon>
        <taxon>Kitasatospora</taxon>
    </lineage>
</organism>
<keyword evidence="5" id="KW-0547">Nucleotide-binding</keyword>
<dbReference type="KEGG" id="kcm:ABWK59_32595"/>
<evidence type="ECO:0000256" key="12">
    <source>
        <dbReference type="ARBA" id="ARBA00047761"/>
    </source>
</evidence>
<keyword evidence="7" id="KW-0378">Hydrolase</keyword>
<dbReference type="SUPFAM" id="SSF81606">
    <property type="entry name" value="PP2C-like"/>
    <property type="match status" value="1"/>
</dbReference>
<dbReference type="PANTHER" id="PTHR43156">
    <property type="entry name" value="STAGE II SPORULATION PROTEIN E-RELATED"/>
    <property type="match status" value="1"/>
</dbReference>
<dbReference type="InterPro" id="IPR035965">
    <property type="entry name" value="PAS-like_dom_sf"/>
</dbReference>
<evidence type="ECO:0000256" key="4">
    <source>
        <dbReference type="ARBA" id="ARBA00022723"/>
    </source>
</evidence>
<feature type="domain" description="PAS" evidence="16">
    <location>
        <begin position="115"/>
        <end position="185"/>
    </location>
</feature>
<evidence type="ECO:0000256" key="3">
    <source>
        <dbReference type="ARBA" id="ARBA00022679"/>
    </source>
</evidence>
<dbReference type="FunFam" id="3.30.450.40:FF:000035">
    <property type="entry name" value="PAS sensor protein"/>
    <property type="match status" value="1"/>
</dbReference>
<feature type="domain" description="PAS" evidence="16">
    <location>
        <begin position="1"/>
        <end position="64"/>
    </location>
</feature>
<dbReference type="InterPro" id="IPR013656">
    <property type="entry name" value="PAS_4"/>
</dbReference>
<proteinExistence type="predicted"/>
<reference evidence="17" key="1">
    <citation type="submission" date="2024-06" db="EMBL/GenBank/DDBJ databases">
        <title>The genome sequences of Kitasatospora sp. strain HUAS MG31.</title>
        <authorList>
            <person name="Mo P."/>
        </authorList>
    </citation>
    <scope>NUCLEOTIDE SEQUENCE</scope>
    <source>
        <strain evidence="17">HUAS MG31</strain>
    </source>
</reference>
<dbReference type="Gene3D" id="3.30.450.20">
    <property type="entry name" value="PAS domain"/>
    <property type="match status" value="2"/>
</dbReference>
<evidence type="ECO:0000256" key="11">
    <source>
        <dbReference type="ARBA" id="ARBA00023211"/>
    </source>
</evidence>
<evidence type="ECO:0000256" key="10">
    <source>
        <dbReference type="ARBA" id="ARBA00022912"/>
    </source>
</evidence>